<dbReference type="PANTHER" id="PTHR31859:SF9">
    <property type="entry name" value="TETRATRICOPEPTIDE REPEAT PROTEIN 39B"/>
    <property type="match status" value="1"/>
</dbReference>
<reference evidence="2" key="1">
    <citation type="submission" date="2022-11" db="UniProtKB">
        <authorList>
            <consortium name="EnsemblMetazoa"/>
        </authorList>
    </citation>
    <scope>IDENTIFICATION</scope>
</reference>
<protein>
    <recommendedName>
        <fullName evidence="4">Tetratricopeptide repeat protein 39B</fullName>
    </recommendedName>
</protein>
<dbReference type="SUPFAM" id="SSF48452">
    <property type="entry name" value="TPR-like"/>
    <property type="match status" value="1"/>
</dbReference>
<dbReference type="PANTHER" id="PTHR31859">
    <property type="entry name" value="TETRATRICOPEPTIDE REPEAT PROTEIN 39 FAMILY MEMBER"/>
    <property type="match status" value="1"/>
</dbReference>
<sequence length="627" mass="71039">MIASEDVPTCSLSSTATASGEEAGAIPGCTEASLIAEGMDLPASIEDTKISLDLFLNNNFNEARSRLKPWVSSSMYHALGYGTISYLQAIMTFDPDDITEAIKWVKNSIEVSNRFRRHGNMMESMSKMVRKPNYDNYTDAEIHGELCYAESILERALITFIQDDNLISFIKGGLKIRSGYQSYKNCTQMLRHRTWKDQYSKMHFESGVRLGHGTFNLMISMLPKKVMKLLEFIGFSGDRDHGLSELDSGSKLASLRAPLCASVLICFHTVATYTFGTADGDVEHSKEVLAPCLKKYPTGVIFQYFDGRIEEITGNLSSAIDKFTECIASQQQWRQFHHICYWELMWCHAFHLDWLMACKYADKLCKESRWSKATYYYQQACFMSMCPDQTEQTKKNLNAMFRKVPDFKQRVAGKSIPFEKFAVQKCKKFLEHGIKNTLAGLELIYTWNGFVIIGQKEELLVPIVNIIEATIKDLNKTKGTDVCYSDDYGLAMLLKGLCLKSLKRPSQAEMCFQEVMEQEGKILYNNYLVPYATMELGLLYLEHSRLEEAKLFLLQSRSKKKFMLENKLHFKVHSAINNLRAQLEAAGNNNTTTTQDLDSLDDELMEGENGQDGAVAMATEDAIASQS</sequence>
<dbReference type="OMA" id="ELMWAHC"/>
<evidence type="ECO:0000256" key="1">
    <source>
        <dbReference type="SAM" id="MobiDB-lite"/>
    </source>
</evidence>
<feature type="region of interest" description="Disordered" evidence="1">
    <location>
        <begin position="604"/>
        <end position="627"/>
    </location>
</feature>
<evidence type="ECO:0000313" key="3">
    <source>
        <dbReference type="Proteomes" id="UP000887568"/>
    </source>
</evidence>
<evidence type="ECO:0000313" key="2">
    <source>
        <dbReference type="EnsemblMetazoa" id="XP_038049582.1"/>
    </source>
</evidence>
<keyword evidence="3" id="KW-1185">Reference proteome</keyword>
<organism evidence="2 3">
    <name type="scientific">Patiria miniata</name>
    <name type="common">Bat star</name>
    <name type="synonym">Asterina miniata</name>
    <dbReference type="NCBI Taxonomy" id="46514"/>
    <lineage>
        <taxon>Eukaryota</taxon>
        <taxon>Metazoa</taxon>
        <taxon>Echinodermata</taxon>
        <taxon>Eleutherozoa</taxon>
        <taxon>Asterozoa</taxon>
        <taxon>Asteroidea</taxon>
        <taxon>Valvatacea</taxon>
        <taxon>Valvatida</taxon>
        <taxon>Asterinidae</taxon>
        <taxon>Patiria</taxon>
    </lineage>
</organism>
<dbReference type="GeneID" id="119723116"/>
<dbReference type="Pfam" id="PF10300">
    <property type="entry name" value="Iml2-TPR_39"/>
    <property type="match status" value="1"/>
</dbReference>
<accession>A0A913ZCS0</accession>
<dbReference type="InterPro" id="IPR019412">
    <property type="entry name" value="IML2/TPR_39"/>
</dbReference>
<dbReference type="Gene3D" id="1.25.40.10">
    <property type="entry name" value="Tetratricopeptide repeat domain"/>
    <property type="match status" value="1"/>
</dbReference>
<dbReference type="OrthoDB" id="43460at2759"/>
<dbReference type="AlphaFoldDB" id="A0A913ZCS0"/>
<name>A0A913ZCS0_PATMI</name>
<dbReference type="InterPro" id="IPR011990">
    <property type="entry name" value="TPR-like_helical_dom_sf"/>
</dbReference>
<proteinExistence type="predicted"/>
<evidence type="ECO:0008006" key="4">
    <source>
        <dbReference type="Google" id="ProtNLM"/>
    </source>
</evidence>
<dbReference type="EnsemblMetazoa" id="XM_038193654.1">
    <property type="protein sequence ID" value="XP_038049582.1"/>
    <property type="gene ID" value="LOC119723116"/>
</dbReference>
<dbReference type="RefSeq" id="XP_038049582.1">
    <property type="nucleotide sequence ID" value="XM_038193654.1"/>
</dbReference>
<dbReference type="Proteomes" id="UP000887568">
    <property type="component" value="Unplaced"/>
</dbReference>